<accession>A0A4U1ZHU3</accession>
<keyword evidence="2" id="KW-0479">Metal-binding</keyword>
<proteinExistence type="inferred from homology"/>
<organism evidence="9 10">
    <name type="scientific">Vibrio kanaloae</name>
    <dbReference type="NCBI Taxonomy" id="170673"/>
    <lineage>
        <taxon>Bacteria</taxon>
        <taxon>Pseudomonadati</taxon>
        <taxon>Pseudomonadota</taxon>
        <taxon>Gammaproteobacteria</taxon>
        <taxon>Vibrionales</taxon>
        <taxon>Vibrionaceae</taxon>
        <taxon>Vibrio</taxon>
    </lineage>
</organism>
<evidence type="ECO:0000313" key="9">
    <source>
        <dbReference type="EMBL" id="TKF34080.1"/>
    </source>
</evidence>
<dbReference type="RefSeq" id="WP_136979456.1">
    <property type="nucleotide sequence ID" value="NZ_SYUV01000017.1"/>
</dbReference>
<evidence type="ECO:0000256" key="1">
    <source>
        <dbReference type="ARBA" id="ARBA00001936"/>
    </source>
</evidence>
<keyword evidence="3" id="KW-0464">Manganese</keyword>
<name>A0A4U1ZHU3_9VIBR</name>
<dbReference type="GO" id="GO:0047828">
    <property type="term" value="F:D-lyxose ketol-isomerase activity"/>
    <property type="evidence" value="ECO:0007669"/>
    <property type="project" value="UniProtKB-EC"/>
</dbReference>
<sequence length="176" mass="20005">MDSIESISTDINNIIEKSGLFLKMEEIAALEITDFGLDKFREQGLVIHTYVNTERCCAKELIILPHQTCPEHTHPTAGKVEGKEETFRCRFGRVSIFISGQVTEKLTTSLPKDIENFSVFHEVVLEKGDQLTLSPDSKHWFKAHTDGAVLSEFSTNSNDETDIFTNPKIRRESRLF</sequence>
<evidence type="ECO:0000256" key="2">
    <source>
        <dbReference type="ARBA" id="ARBA00022723"/>
    </source>
</evidence>
<dbReference type="AlphaFoldDB" id="A0A4U1ZHU3"/>
<evidence type="ECO:0000313" key="10">
    <source>
        <dbReference type="Proteomes" id="UP000307574"/>
    </source>
</evidence>
<evidence type="ECO:0000256" key="3">
    <source>
        <dbReference type="ARBA" id="ARBA00023211"/>
    </source>
</evidence>
<dbReference type="EMBL" id="SYUV01000017">
    <property type="protein sequence ID" value="TKF34080.1"/>
    <property type="molecule type" value="Genomic_DNA"/>
</dbReference>
<dbReference type="Proteomes" id="UP000307574">
    <property type="component" value="Unassembled WGS sequence"/>
</dbReference>
<evidence type="ECO:0000256" key="4">
    <source>
        <dbReference type="ARBA" id="ARBA00023235"/>
    </source>
</evidence>
<comment type="similarity">
    <text evidence="7">Belongs to the D-lyxose ketol-isomerase family.</text>
</comment>
<dbReference type="GO" id="GO:0046872">
    <property type="term" value="F:metal ion binding"/>
    <property type="evidence" value="ECO:0007669"/>
    <property type="project" value="UniProtKB-KW"/>
</dbReference>
<evidence type="ECO:0000256" key="6">
    <source>
        <dbReference type="ARBA" id="ARBA00044907"/>
    </source>
</evidence>
<dbReference type="SUPFAM" id="SSF51182">
    <property type="entry name" value="RmlC-like cupins"/>
    <property type="match status" value="1"/>
</dbReference>
<keyword evidence="4 9" id="KW-0413">Isomerase</keyword>
<evidence type="ECO:0000256" key="7">
    <source>
        <dbReference type="ARBA" id="ARBA00044951"/>
    </source>
</evidence>
<evidence type="ECO:0000256" key="8">
    <source>
        <dbReference type="ARBA" id="ARBA00044972"/>
    </source>
</evidence>
<dbReference type="Pfam" id="PF07385">
    <property type="entry name" value="Lyx_isomer"/>
    <property type="match status" value="1"/>
</dbReference>
<dbReference type="InterPro" id="IPR010864">
    <property type="entry name" value="D-lyxose_isomer"/>
</dbReference>
<gene>
    <name evidence="9" type="ORF">FCV50_05505</name>
</gene>
<dbReference type="InterPro" id="IPR014710">
    <property type="entry name" value="RmlC-like_jellyroll"/>
</dbReference>
<dbReference type="EC" id="5.3.1.15" evidence="8"/>
<evidence type="ECO:0000256" key="5">
    <source>
        <dbReference type="ARBA" id="ARBA00023277"/>
    </source>
</evidence>
<comment type="catalytic activity">
    <reaction evidence="6">
        <text>D-lyxose = D-xylulose</text>
        <dbReference type="Rhea" id="RHEA:14201"/>
        <dbReference type="ChEBI" id="CHEBI:16789"/>
        <dbReference type="ChEBI" id="CHEBI:17140"/>
        <dbReference type="EC" id="5.3.1.15"/>
    </reaction>
</comment>
<comment type="caution">
    <text evidence="9">The sequence shown here is derived from an EMBL/GenBank/DDBJ whole genome shotgun (WGS) entry which is preliminary data.</text>
</comment>
<dbReference type="InterPro" id="IPR011051">
    <property type="entry name" value="RmlC_Cupin_sf"/>
</dbReference>
<reference evidence="9 10" key="1">
    <citation type="submission" date="2019-04" db="EMBL/GenBank/DDBJ databases">
        <title>A reverse ecology approach based on a biological definition of microbial populations.</title>
        <authorList>
            <person name="Arevalo P."/>
            <person name="Vaninsberghe D."/>
            <person name="Elsherbini J."/>
            <person name="Gore J."/>
            <person name="Polz M."/>
        </authorList>
    </citation>
    <scope>NUCLEOTIDE SEQUENCE [LARGE SCALE GENOMIC DNA]</scope>
    <source>
        <strain evidence="9 10">10N.261.46.F4</strain>
    </source>
</reference>
<keyword evidence="5" id="KW-0119">Carbohydrate metabolism</keyword>
<dbReference type="Gene3D" id="2.60.120.10">
    <property type="entry name" value="Jelly Rolls"/>
    <property type="match status" value="1"/>
</dbReference>
<protein>
    <recommendedName>
        <fullName evidence="8">D-lyxose ketol-isomerase</fullName>
        <ecNumber evidence="8">5.3.1.15</ecNumber>
    </recommendedName>
</protein>
<comment type="cofactor">
    <cofactor evidence="1">
        <name>Mn(2+)</name>
        <dbReference type="ChEBI" id="CHEBI:29035"/>
    </cofactor>
</comment>